<dbReference type="EMBL" id="AP018929">
    <property type="protein sequence ID" value="BBG23724.1"/>
    <property type="molecule type" value="Genomic_DNA"/>
</dbReference>
<feature type="transmembrane region" description="Helical" evidence="1">
    <location>
        <begin position="255"/>
        <end position="273"/>
    </location>
</feature>
<organism evidence="2 3">
    <name type="scientific">Sulfuracidifex tepidarius</name>
    <dbReference type="NCBI Taxonomy" id="1294262"/>
    <lineage>
        <taxon>Archaea</taxon>
        <taxon>Thermoproteota</taxon>
        <taxon>Thermoprotei</taxon>
        <taxon>Sulfolobales</taxon>
        <taxon>Sulfolobaceae</taxon>
        <taxon>Sulfuracidifex</taxon>
    </lineage>
</organism>
<sequence>MRQGTKSGIVIALVVSLVALGAFILFIPSLSYYSLYYSLNPGLEKGSTVTYVLNGTEYVIPSLSTQSISAEINITYNGENFTVHTVCYAYNSSGNSSVSRFHKVTVLTKESPLIALVLSTYHQGNEAFSFVYNNGTYILHAGTTESQVSSPFLGEAYCLSSTLPGFPLHSVLLNNGMAETYKLQSTVSLDPVSTEVKVTSSTESEVALLYRGALEEALPKSNQHALVTFTLKLYSSNIRPVEDWGGLVYSTAVPMLRYSILFFVVAAAIWVYWRYLR</sequence>
<keyword evidence="3" id="KW-1185">Reference proteome</keyword>
<dbReference type="GeneID" id="41714783"/>
<gene>
    <name evidence="2" type="ORF">IC006_1014</name>
</gene>
<keyword evidence="1" id="KW-0472">Membrane</keyword>
<dbReference type="Proteomes" id="UP000322983">
    <property type="component" value="Chromosome"/>
</dbReference>
<reference evidence="2 3" key="1">
    <citation type="journal article" date="2020" name="Int. J. Syst. Evol. Microbiol.">
        <title>Sulfuracidifex tepidarius gen. nov., sp. nov. and transfer of Sulfolobus metallicus Huber and Stetter 1992 to the genus Sulfuracidifex as Sulfuracidifex metallicus comb. nov.</title>
        <authorList>
            <person name="Itoh T."/>
            <person name="Miura T."/>
            <person name="Sakai H.D."/>
            <person name="Kato S."/>
            <person name="Ohkuma M."/>
            <person name="Takashina T."/>
        </authorList>
    </citation>
    <scope>NUCLEOTIDE SEQUENCE [LARGE SCALE GENOMIC DNA]</scope>
    <source>
        <strain evidence="2 3">IC-006</strain>
    </source>
</reference>
<proteinExistence type="predicted"/>
<keyword evidence="1" id="KW-0812">Transmembrane</keyword>
<keyword evidence="1" id="KW-1133">Transmembrane helix</keyword>
<dbReference type="STRING" id="1294262.GCA_001316085_02490"/>
<dbReference type="RefSeq" id="WP_054846476.1">
    <property type="nucleotide sequence ID" value="NZ_AP018929.1"/>
</dbReference>
<evidence type="ECO:0000313" key="2">
    <source>
        <dbReference type="EMBL" id="BBG23724.1"/>
    </source>
</evidence>
<evidence type="ECO:0000256" key="1">
    <source>
        <dbReference type="SAM" id="Phobius"/>
    </source>
</evidence>
<evidence type="ECO:0000313" key="3">
    <source>
        <dbReference type="Proteomes" id="UP000322983"/>
    </source>
</evidence>
<dbReference type="AlphaFoldDB" id="A0A510DU89"/>
<feature type="transmembrane region" description="Helical" evidence="1">
    <location>
        <begin position="9"/>
        <end position="33"/>
    </location>
</feature>
<dbReference type="KEGG" id="step:IC006_1014"/>
<name>A0A510DU89_9CREN</name>
<accession>A0A510DU89</accession>
<protein>
    <submittedName>
        <fullName evidence="2">Uncharacterized protein</fullName>
    </submittedName>
</protein>